<dbReference type="AlphaFoldDB" id="M6WP84"/>
<organism evidence="1 2">
    <name type="scientific">Leptospira borgpetersenii serovar Pomona str. 200901868</name>
    <dbReference type="NCBI Taxonomy" id="1192866"/>
    <lineage>
        <taxon>Bacteria</taxon>
        <taxon>Pseudomonadati</taxon>
        <taxon>Spirochaetota</taxon>
        <taxon>Spirochaetia</taxon>
        <taxon>Leptospirales</taxon>
        <taxon>Leptospiraceae</taxon>
        <taxon>Leptospira</taxon>
    </lineage>
</organism>
<protein>
    <submittedName>
        <fullName evidence="1">Uncharacterized protein</fullName>
    </submittedName>
</protein>
<sequence length="98" mass="11362">MGKSTMKEKLFYFLILISAFAGILGQEFEPDGKVKILPYERGQVKDLEVLGKDIAEFHKRIESRLAFLNKKIKYKIIFIVNLFPLTRIKSLKVEIVIC</sequence>
<reference evidence="1 2" key="1">
    <citation type="submission" date="2013-01" db="EMBL/GenBank/DDBJ databases">
        <authorList>
            <person name="Harkins D.M."/>
            <person name="Durkin A.S."/>
            <person name="Brinkac L.M."/>
            <person name="Haft D.H."/>
            <person name="Selengut J.D."/>
            <person name="Sanka R."/>
            <person name="DePew J."/>
            <person name="Purushe J."/>
            <person name="Picardeau M."/>
            <person name="Werts C."/>
            <person name="Goarant C."/>
            <person name="Vinetz J.M."/>
            <person name="Sutton G.G."/>
            <person name="Nierman W.C."/>
            <person name="Fouts D.E."/>
        </authorList>
    </citation>
    <scope>NUCLEOTIDE SEQUENCE [LARGE SCALE GENOMIC DNA]</scope>
    <source>
        <strain evidence="1 2">200901868</strain>
    </source>
</reference>
<comment type="caution">
    <text evidence="1">The sequence shown here is derived from an EMBL/GenBank/DDBJ whole genome shotgun (WGS) entry which is preliminary data.</text>
</comment>
<dbReference type="Proteomes" id="UP000012159">
    <property type="component" value="Unassembled WGS sequence"/>
</dbReference>
<evidence type="ECO:0000313" key="1">
    <source>
        <dbReference type="EMBL" id="EMO63553.1"/>
    </source>
</evidence>
<dbReference type="EMBL" id="AKWF02000052">
    <property type="protein sequence ID" value="EMO63553.1"/>
    <property type="molecule type" value="Genomic_DNA"/>
</dbReference>
<name>M6WP84_LEPBO</name>
<gene>
    <name evidence="1" type="ORF">LEP1GSC133_4790</name>
</gene>
<proteinExistence type="predicted"/>
<dbReference type="STRING" id="1192866.LEP1GSC133_4790"/>
<accession>M6WP84</accession>
<evidence type="ECO:0000313" key="2">
    <source>
        <dbReference type="Proteomes" id="UP000012159"/>
    </source>
</evidence>